<protein>
    <recommendedName>
        <fullName evidence="7">Transmembrane protein</fullName>
    </recommendedName>
</protein>
<sequence length="372" mass="40820">MQLPILYVVVGVVIASHVHGMEDAGNSRPSEPGAGTGGTLFQNEPSVSEPNIAKATVDISVNSAGTTTSDDLVHEGVKKDDTAAPRLVSHTAVQKSRPGGARSWLRKRWVYAAGVAAITLLGAYAFRKARERRRNNRRTLAMAASYLRARAEASGRIAQTLQKKERAASWFIPNARNAVMASVNTPRHEHEKEMREGLEMIVGMLESQRNVASTIHRDLSNASNIIARESTKLGKYPLTEEEEADAVERGRIAEAEDFLNRFLAERDRLRTTLTPNLVRLESELAEAERRSSPTWNLLADQLVEAGKGRTAKRLQSYVGEVVSDLPSTVGMSTADFRAHVSELGGQEPQYVVLAKEKLNQLRTPPVSDSDPH</sequence>
<name>F0VM43_NEOCL</name>
<reference evidence="5" key="4">
    <citation type="journal article" date="2015" name="PLoS ONE">
        <title>Comprehensive Evaluation of Toxoplasma gondii VEG and Neospora caninum LIV Genomes with Tachyzoite Stage Transcriptome and Proteome Defines Novel Transcript Features.</title>
        <authorList>
            <person name="Ramaprasad A."/>
            <person name="Mourier T."/>
            <person name="Naeem R."/>
            <person name="Malas T.B."/>
            <person name="Moussa E."/>
            <person name="Panigrahi A."/>
            <person name="Vermont S.J."/>
            <person name="Otto T.D."/>
            <person name="Wastling J."/>
            <person name="Pain A."/>
        </authorList>
    </citation>
    <scope>NUCLEOTIDE SEQUENCE</scope>
    <source>
        <strain evidence="5">Liverpool</strain>
    </source>
</reference>
<dbReference type="GeneID" id="13442252"/>
<proteinExistence type="predicted"/>
<keyword evidence="3" id="KW-0732">Signal</keyword>
<keyword evidence="6" id="KW-1185">Reference proteome</keyword>
<keyword evidence="2" id="KW-1133">Transmembrane helix</keyword>
<feature type="compositionally biased region" description="Basic and acidic residues" evidence="1">
    <location>
        <begin position="71"/>
        <end position="83"/>
    </location>
</feature>
<feature type="chain" id="PRO_5007655380" description="Transmembrane protein" evidence="3">
    <location>
        <begin position="21"/>
        <end position="372"/>
    </location>
</feature>
<organism evidence="4 6">
    <name type="scientific">Neospora caninum (strain Liverpool)</name>
    <dbReference type="NCBI Taxonomy" id="572307"/>
    <lineage>
        <taxon>Eukaryota</taxon>
        <taxon>Sar</taxon>
        <taxon>Alveolata</taxon>
        <taxon>Apicomplexa</taxon>
        <taxon>Conoidasida</taxon>
        <taxon>Coccidia</taxon>
        <taxon>Eucoccidiorida</taxon>
        <taxon>Eimeriorina</taxon>
        <taxon>Sarcocystidae</taxon>
        <taxon>Neospora</taxon>
    </lineage>
</organism>
<feature type="transmembrane region" description="Helical" evidence="2">
    <location>
        <begin position="109"/>
        <end position="126"/>
    </location>
</feature>
<feature type="region of interest" description="Disordered" evidence="1">
    <location>
        <begin position="21"/>
        <end position="46"/>
    </location>
</feature>
<reference evidence="4" key="2">
    <citation type="submission" date="2011-03" db="EMBL/GenBank/DDBJ databases">
        <title>Comparative genomics and transcriptomics of Neospora caninum and Toxoplasma gondii.</title>
        <authorList>
            <person name="Reid A.J."/>
            <person name="Sohal A."/>
            <person name="Harris D."/>
            <person name="Quail M."/>
            <person name="Sanders M."/>
            <person name="Berriman M."/>
            <person name="Wastling J.M."/>
            <person name="Pain A."/>
        </authorList>
    </citation>
    <scope>NUCLEOTIDE SEQUENCE</scope>
    <source>
        <strain evidence="4">Liverpool</strain>
    </source>
</reference>
<feature type="signal peptide" evidence="3">
    <location>
        <begin position="1"/>
        <end position="20"/>
    </location>
</feature>
<reference evidence="4" key="1">
    <citation type="submission" date="2011-02" db="EMBL/GenBank/DDBJ databases">
        <authorList>
            <person name="Aslett M."/>
        </authorList>
    </citation>
    <scope>NUCLEOTIDE SEQUENCE</scope>
    <source>
        <strain evidence="4">Liverpool</strain>
    </source>
</reference>
<dbReference type="EMBL" id="FR823391">
    <property type="protein sequence ID" value="CBZ54321.1"/>
    <property type="molecule type" value="Genomic_DNA"/>
</dbReference>
<dbReference type="OMA" id="GAYGFRQ"/>
<evidence type="ECO:0000256" key="2">
    <source>
        <dbReference type="SAM" id="Phobius"/>
    </source>
</evidence>
<keyword evidence="2" id="KW-0472">Membrane</keyword>
<feature type="region of interest" description="Disordered" evidence="1">
    <location>
        <begin position="64"/>
        <end position="83"/>
    </location>
</feature>
<reference evidence="6" key="3">
    <citation type="journal article" date="2012" name="PLoS Pathog.">
        <title>Comparative genomics of the apicomplexan parasites Toxoplasma gondii and Neospora caninum: Coccidia differing in host range and transmission strategy.</title>
        <authorList>
            <person name="Reid A.J."/>
            <person name="Vermont S.J."/>
            <person name="Cotton J.A."/>
            <person name="Harris D."/>
            <person name="Hill-Cawthorne G.A."/>
            <person name="Konen-Waisman S."/>
            <person name="Latham S.M."/>
            <person name="Mourier T."/>
            <person name="Norton R."/>
            <person name="Quail M.A."/>
            <person name="Sanders M."/>
            <person name="Shanmugam D."/>
            <person name="Sohal A."/>
            <person name="Wasmuth J.D."/>
            <person name="Brunk B."/>
            <person name="Grigg M.E."/>
            <person name="Howard J.C."/>
            <person name="Parkinson J."/>
            <person name="Roos D.S."/>
            <person name="Trees A.J."/>
            <person name="Berriman M."/>
            <person name="Pain A."/>
            <person name="Wastling J.M."/>
        </authorList>
    </citation>
    <scope>NUCLEOTIDE SEQUENCE [LARGE SCALE GENOMIC DNA]</scope>
    <source>
        <strain evidence="6">Liverpool</strain>
    </source>
</reference>
<evidence type="ECO:0008006" key="7">
    <source>
        <dbReference type="Google" id="ProtNLM"/>
    </source>
</evidence>
<dbReference type="RefSeq" id="XP_003884352.1">
    <property type="nucleotide sequence ID" value="XM_003884303.1"/>
</dbReference>
<evidence type="ECO:0000256" key="1">
    <source>
        <dbReference type="SAM" id="MobiDB-lite"/>
    </source>
</evidence>
<dbReference type="eggNOG" id="ENOG502R07B">
    <property type="taxonomic scope" value="Eukaryota"/>
</dbReference>
<dbReference type="EMBL" id="LN714485">
    <property type="protein sequence ID" value="CEL69026.1"/>
    <property type="molecule type" value="Genomic_DNA"/>
</dbReference>
<evidence type="ECO:0000313" key="5">
    <source>
        <dbReference type="EMBL" id="CEL69026.1"/>
    </source>
</evidence>
<evidence type="ECO:0000256" key="3">
    <source>
        <dbReference type="SAM" id="SignalP"/>
    </source>
</evidence>
<accession>F0VM43</accession>
<gene>
    <name evidence="5" type="ORF">BN1204_047520</name>
    <name evidence="4" type="ORF">NCLIV_047520</name>
</gene>
<dbReference type="OrthoDB" id="332060at2759"/>
<evidence type="ECO:0000313" key="4">
    <source>
        <dbReference type="EMBL" id="CBZ54321.1"/>
    </source>
</evidence>
<dbReference type="AlphaFoldDB" id="F0VM43"/>
<evidence type="ECO:0000313" key="6">
    <source>
        <dbReference type="Proteomes" id="UP000007494"/>
    </source>
</evidence>
<keyword evidence="2" id="KW-0812">Transmembrane</keyword>
<dbReference type="VEuPathDB" id="ToxoDB:NCLIV_047520"/>
<dbReference type="Proteomes" id="UP000007494">
    <property type="component" value="Chromosome X"/>
</dbReference>
<dbReference type="InParanoid" id="F0VM43"/>